<name>A0A1Y1IN75_KLENI</name>
<accession>A0A1Y1IN75</accession>
<dbReference type="PANTHER" id="PTHR46954">
    <property type="entry name" value="C2H2-TYPE DOMAIN-CONTAINING PROTEIN"/>
    <property type="match status" value="1"/>
</dbReference>
<organism evidence="1 2">
    <name type="scientific">Klebsormidium nitens</name>
    <name type="common">Green alga</name>
    <name type="synonym">Ulothrix nitens</name>
    <dbReference type="NCBI Taxonomy" id="105231"/>
    <lineage>
        <taxon>Eukaryota</taxon>
        <taxon>Viridiplantae</taxon>
        <taxon>Streptophyta</taxon>
        <taxon>Klebsormidiophyceae</taxon>
        <taxon>Klebsormidiales</taxon>
        <taxon>Klebsormidiaceae</taxon>
        <taxon>Klebsormidium</taxon>
    </lineage>
</organism>
<dbReference type="OrthoDB" id="2415891at2759"/>
<gene>
    <name evidence="1" type="ORF">KFL_006640010</name>
</gene>
<sequence>EDEQPNGYIMNKAIKELEAWAVLNSYWVDTDNTDDKANLLLDLIYSKKTLLQLLYQQRPSDEFNLDSYDKQVKAHMHDPPTAAGYKLVLSSHLFMGEGTDAIKDPVPAGSRNREDEAQIKVNMVDGGGDENPRFYAKKMTSAVLFMRGEYELLICATRAAGWSAYNPVERGQCYLTQALDGCIFESDFYGKARLKTDGSAASDADAKLERRNFEYAVEKCRDTLDRSAAFDREIKAVVPPSPETSSPFVFIDDEAFESYRKSSGEGGCGCQAEDRCTSARCRKCWDQGLPCTKRCGKLLVLQ</sequence>
<evidence type="ECO:0000313" key="2">
    <source>
        <dbReference type="Proteomes" id="UP000054558"/>
    </source>
</evidence>
<proteinExistence type="predicted"/>
<dbReference type="PANTHER" id="PTHR46954:SF1">
    <property type="entry name" value="C2H2-TYPE DOMAIN-CONTAINING PROTEIN"/>
    <property type="match status" value="1"/>
</dbReference>
<dbReference type="OMA" id="QAEDRCT"/>
<keyword evidence="2" id="KW-1185">Reference proteome</keyword>
<evidence type="ECO:0000313" key="1">
    <source>
        <dbReference type="EMBL" id="GAQ90621.1"/>
    </source>
</evidence>
<protein>
    <submittedName>
        <fullName evidence="1">Uncharacterized protein</fullName>
    </submittedName>
</protein>
<dbReference type="AlphaFoldDB" id="A0A1Y1IN75"/>
<dbReference type="EMBL" id="DF237613">
    <property type="protein sequence ID" value="GAQ90621.1"/>
    <property type="molecule type" value="Genomic_DNA"/>
</dbReference>
<dbReference type="Proteomes" id="UP000054558">
    <property type="component" value="Unassembled WGS sequence"/>
</dbReference>
<feature type="non-terminal residue" evidence="1">
    <location>
        <position position="1"/>
    </location>
</feature>
<reference evidence="1 2" key="1">
    <citation type="journal article" date="2014" name="Nat. Commun.">
        <title>Klebsormidium flaccidum genome reveals primary factors for plant terrestrial adaptation.</title>
        <authorList>
            <person name="Hori K."/>
            <person name="Maruyama F."/>
            <person name="Fujisawa T."/>
            <person name="Togashi T."/>
            <person name="Yamamoto N."/>
            <person name="Seo M."/>
            <person name="Sato S."/>
            <person name="Yamada T."/>
            <person name="Mori H."/>
            <person name="Tajima N."/>
            <person name="Moriyama T."/>
            <person name="Ikeuchi M."/>
            <person name="Watanabe M."/>
            <person name="Wada H."/>
            <person name="Kobayashi K."/>
            <person name="Saito M."/>
            <person name="Masuda T."/>
            <person name="Sasaki-Sekimoto Y."/>
            <person name="Mashiguchi K."/>
            <person name="Awai K."/>
            <person name="Shimojima M."/>
            <person name="Masuda S."/>
            <person name="Iwai M."/>
            <person name="Nobusawa T."/>
            <person name="Narise T."/>
            <person name="Kondo S."/>
            <person name="Saito H."/>
            <person name="Sato R."/>
            <person name="Murakawa M."/>
            <person name="Ihara Y."/>
            <person name="Oshima-Yamada Y."/>
            <person name="Ohtaka K."/>
            <person name="Satoh M."/>
            <person name="Sonobe K."/>
            <person name="Ishii M."/>
            <person name="Ohtani R."/>
            <person name="Kanamori-Sato M."/>
            <person name="Honoki R."/>
            <person name="Miyazaki D."/>
            <person name="Mochizuki H."/>
            <person name="Umetsu J."/>
            <person name="Higashi K."/>
            <person name="Shibata D."/>
            <person name="Kamiya Y."/>
            <person name="Sato N."/>
            <person name="Nakamura Y."/>
            <person name="Tabata S."/>
            <person name="Ida S."/>
            <person name="Kurokawa K."/>
            <person name="Ohta H."/>
        </authorList>
    </citation>
    <scope>NUCLEOTIDE SEQUENCE [LARGE SCALE GENOMIC DNA]</scope>
    <source>
        <strain evidence="1 2">NIES-2285</strain>
    </source>
</reference>